<name>A0A419W5L9_9BACT</name>
<proteinExistence type="predicted"/>
<dbReference type="EMBL" id="RAPN01000001">
    <property type="protein sequence ID" value="RKD90761.1"/>
    <property type="molecule type" value="Genomic_DNA"/>
</dbReference>
<evidence type="ECO:0000313" key="2">
    <source>
        <dbReference type="Proteomes" id="UP000283387"/>
    </source>
</evidence>
<dbReference type="AlphaFoldDB" id="A0A419W5L9"/>
<keyword evidence="2" id="KW-1185">Reference proteome</keyword>
<comment type="caution">
    <text evidence="1">The sequence shown here is derived from an EMBL/GenBank/DDBJ whole genome shotgun (WGS) entry which is preliminary data.</text>
</comment>
<evidence type="ECO:0000313" key="1">
    <source>
        <dbReference type="EMBL" id="RKD90761.1"/>
    </source>
</evidence>
<accession>A0A419W5L9</accession>
<reference evidence="1 2" key="1">
    <citation type="submission" date="2018-09" db="EMBL/GenBank/DDBJ databases">
        <title>Genomic Encyclopedia of Archaeal and Bacterial Type Strains, Phase II (KMG-II): from individual species to whole genera.</title>
        <authorList>
            <person name="Goeker M."/>
        </authorList>
    </citation>
    <scope>NUCLEOTIDE SEQUENCE [LARGE SCALE GENOMIC DNA]</scope>
    <source>
        <strain evidence="1 2">DSM 27148</strain>
    </source>
</reference>
<sequence>MRFADIELWDTRYYTTDFSAINKQKPVKSGKSQ</sequence>
<gene>
    <name evidence="1" type="ORF">BC643_1104</name>
</gene>
<dbReference type="Proteomes" id="UP000283387">
    <property type="component" value="Unassembled WGS sequence"/>
</dbReference>
<protein>
    <submittedName>
        <fullName evidence="1">Uncharacterized protein</fullName>
    </submittedName>
</protein>
<organism evidence="1 2">
    <name type="scientific">Mangrovibacterium diazotrophicum</name>
    <dbReference type="NCBI Taxonomy" id="1261403"/>
    <lineage>
        <taxon>Bacteria</taxon>
        <taxon>Pseudomonadati</taxon>
        <taxon>Bacteroidota</taxon>
        <taxon>Bacteroidia</taxon>
        <taxon>Marinilabiliales</taxon>
        <taxon>Prolixibacteraceae</taxon>
        <taxon>Mangrovibacterium</taxon>
    </lineage>
</organism>